<dbReference type="SUPFAM" id="SSF53850">
    <property type="entry name" value="Periplasmic binding protein-like II"/>
    <property type="match status" value="1"/>
</dbReference>
<dbReference type="GO" id="GO:0019808">
    <property type="term" value="F:polyamine binding"/>
    <property type="evidence" value="ECO:0007669"/>
    <property type="project" value="InterPro"/>
</dbReference>
<name>A0A506U497_9HYPH</name>
<reference evidence="7 8" key="1">
    <citation type="submission" date="2019-06" db="EMBL/GenBank/DDBJ databases">
        <authorList>
            <person name="Li M."/>
        </authorList>
    </citation>
    <scope>NUCLEOTIDE SEQUENCE [LARGE SCALE GENOMIC DNA]</scope>
    <source>
        <strain evidence="7 8">BGMRC2036</strain>
    </source>
</reference>
<gene>
    <name evidence="7" type="ORF">FJU08_18040</name>
</gene>
<dbReference type="RefSeq" id="WP_141150436.1">
    <property type="nucleotide sequence ID" value="NZ_VHLG01000013.1"/>
</dbReference>
<comment type="function">
    <text evidence="5">Required for the activity of the bacterial periplasmic transport system of putrescine.</text>
</comment>
<dbReference type="InterPro" id="IPR001188">
    <property type="entry name" value="Sperm_putr-bd"/>
</dbReference>
<comment type="similarity">
    <text evidence="5">Belongs to the bacterial solute-binding protein PotD/PotF family.</text>
</comment>
<evidence type="ECO:0000256" key="2">
    <source>
        <dbReference type="ARBA" id="ARBA00022448"/>
    </source>
</evidence>
<comment type="caution">
    <text evidence="7">The sequence shown here is derived from an EMBL/GenBank/DDBJ whole genome shotgun (WGS) entry which is preliminary data.</text>
</comment>
<dbReference type="GO" id="GO:0015846">
    <property type="term" value="P:polyamine transport"/>
    <property type="evidence" value="ECO:0007669"/>
    <property type="project" value="InterPro"/>
</dbReference>
<dbReference type="AlphaFoldDB" id="A0A506U497"/>
<accession>A0A506U497</accession>
<feature type="signal peptide" evidence="6">
    <location>
        <begin position="1"/>
        <end position="19"/>
    </location>
</feature>
<dbReference type="EMBL" id="VHLG01000013">
    <property type="protein sequence ID" value="TPW28278.1"/>
    <property type="molecule type" value="Genomic_DNA"/>
</dbReference>
<evidence type="ECO:0000256" key="4">
    <source>
        <dbReference type="ARBA" id="ARBA00022764"/>
    </source>
</evidence>
<evidence type="ECO:0000256" key="6">
    <source>
        <dbReference type="SAM" id="SignalP"/>
    </source>
</evidence>
<dbReference type="PIRSF" id="PIRSF019574">
    <property type="entry name" value="Periplasmic_polyamine_BP"/>
    <property type="match status" value="1"/>
</dbReference>
<evidence type="ECO:0000313" key="7">
    <source>
        <dbReference type="EMBL" id="TPW28278.1"/>
    </source>
</evidence>
<keyword evidence="8" id="KW-1185">Reference proteome</keyword>
<dbReference type="GO" id="GO:0042597">
    <property type="term" value="C:periplasmic space"/>
    <property type="evidence" value="ECO:0007669"/>
    <property type="project" value="UniProtKB-SubCell"/>
</dbReference>
<dbReference type="PANTHER" id="PTHR30222:SF12">
    <property type="entry name" value="NORSPERMIDINE SENSOR"/>
    <property type="match status" value="1"/>
</dbReference>
<feature type="chain" id="PRO_5021344067" description="Putrescine-binding periplasmic protein" evidence="6">
    <location>
        <begin position="20"/>
        <end position="360"/>
    </location>
</feature>
<proteinExistence type="inferred from homology"/>
<keyword evidence="3 6" id="KW-0732">Signal</keyword>
<dbReference type="Proteomes" id="UP000318801">
    <property type="component" value="Unassembled WGS sequence"/>
</dbReference>
<dbReference type="PRINTS" id="PR00909">
    <property type="entry name" value="SPERMDNBNDNG"/>
</dbReference>
<dbReference type="InterPro" id="IPR006059">
    <property type="entry name" value="SBP"/>
</dbReference>
<dbReference type="PANTHER" id="PTHR30222">
    <property type="entry name" value="SPERMIDINE/PUTRESCINE-BINDING PERIPLASMIC PROTEIN"/>
    <property type="match status" value="1"/>
</dbReference>
<evidence type="ECO:0000256" key="5">
    <source>
        <dbReference type="PIRNR" id="PIRNR019574"/>
    </source>
</evidence>
<organism evidence="7 8">
    <name type="scientific">Martelella alba</name>
    <dbReference type="NCBI Taxonomy" id="2590451"/>
    <lineage>
        <taxon>Bacteria</taxon>
        <taxon>Pseudomonadati</taxon>
        <taxon>Pseudomonadota</taxon>
        <taxon>Alphaproteobacteria</taxon>
        <taxon>Hyphomicrobiales</taxon>
        <taxon>Aurantimonadaceae</taxon>
        <taxon>Martelella</taxon>
    </lineage>
</organism>
<dbReference type="CDD" id="cd13659">
    <property type="entry name" value="PBP2_PotF"/>
    <property type="match status" value="1"/>
</dbReference>
<evidence type="ECO:0000313" key="8">
    <source>
        <dbReference type="Proteomes" id="UP000318801"/>
    </source>
</evidence>
<keyword evidence="2 5" id="KW-0813">Transport</keyword>
<protein>
    <recommendedName>
        <fullName evidence="5">Putrescine-binding periplasmic protein</fullName>
    </recommendedName>
</protein>
<evidence type="ECO:0000256" key="3">
    <source>
        <dbReference type="ARBA" id="ARBA00022729"/>
    </source>
</evidence>
<dbReference type="OrthoDB" id="9769319at2"/>
<dbReference type="Pfam" id="PF13416">
    <property type="entry name" value="SBP_bac_8"/>
    <property type="match status" value="1"/>
</dbReference>
<keyword evidence="4 5" id="KW-0574">Periplasm</keyword>
<dbReference type="Gene3D" id="3.40.190.10">
    <property type="entry name" value="Periplasmic binding protein-like II"/>
    <property type="match status" value="2"/>
</dbReference>
<comment type="subcellular location">
    <subcellularLocation>
        <location evidence="1 5">Periplasm</location>
    </subcellularLocation>
</comment>
<evidence type="ECO:0000256" key="1">
    <source>
        <dbReference type="ARBA" id="ARBA00004418"/>
    </source>
</evidence>
<sequence>MKTVFVTLAAGILATHAAAAEEIHVYNWSDYIDPDLLETFEQETGIHVVYDVFDSNELLETKLLAGHSGYDVVVPSGEFLQRQIKAGVFQKLDKSSLPNLKNMWPEIEKRAAIFDPDNAYSVNYMWGTTGIGVNPEKVRDVLGEDAPVDSLALVFDPDNMSKLATCGVSFLDAPKEMFPAALEYLGKDPDSHDPADLAAAEELLDTVRPYVGKFDSSDYINELANGNICVAFGWSGDILQAADQADEADNGVSVEYHIPKEGAAMWFDEMAIPADAPNPAGALAFINFMMDPQNIAKSTNYVFYANGNLAAQAYVDKDILDDPSIYPPEEVMQRLFITTPYDAKVQRSATRLWTQLKSGT</sequence>